<dbReference type="Proteomes" id="UP000322214">
    <property type="component" value="Chromosome"/>
</dbReference>
<dbReference type="AlphaFoldDB" id="A0A5B9P2V0"/>
<keyword evidence="2" id="KW-1185">Reference proteome</keyword>
<dbReference type="OrthoDB" id="249490at2"/>
<dbReference type="STRING" id="980251.GCA_001642875_02277"/>
<sequence length="493" mass="54958">MSQNKKMVQKILLSLFACTFLFVGKAYSQRARFEGTGIDDFFSLQTQPQPATLPPPPQQLNFPGLAATSPTAFPQGGVSLGQPTFQPPTFSQPTAIQTAPQFGTPSLPGFDPFSSGNQPFPVFPTVQQPAFIGNGNPNFQLPQNLQPPNIQPQVFQPQVAPVSPPPVQSFRDVTGNQPAFNYNLPQGQGYLPQNQWPYQGTGTDWLPSIDWTWANQAWSNFRNNFLPRVLERPRARQTWIYGSGGNSSIGNELGINDLEVATTATWPRFFGGPQPLRISPGFAAHWWHGPDTVETGVDLPPRAYSAYLAFDHTTDPARGFGFDNNFTIGVYSDFDNLSSDSLRMTGRLVGWRRINEYMVGKIGVEYLDRIRLKMLPVFGIYANPNPDMKIDLTFPRSKVSHRIPNFNNFEGWAYVGAEYGGGSWAIDRAAGFEDQVDINDVRAFMGLEWMGPRRVTGFFDVGYVFERELVYRTAPLADIPIQDSFMIRSGIAF</sequence>
<evidence type="ECO:0000313" key="1">
    <source>
        <dbReference type="EMBL" id="QEG20688.1"/>
    </source>
</evidence>
<proteinExistence type="predicted"/>
<organism evidence="1 2">
    <name type="scientific">Mariniblastus fucicola</name>
    <dbReference type="NCBI Taxonomy" id="980251"/>
    <lineage>
        <taxon>Bacteria</taxon>
        <taxon>Pseudomonadati</taxon>
        <taxon>Planctomycetota</taxon>
        <taxon>Planctomycetia</taxon>
        <taxon>Pirellulales</taxon>
        <taxon>Pirellulaceae</taxon>
        <taxon>Mariniblastus</taxon>
    </lineage>
</organism>
<protein>
    <submittedName>
        <fullName evidence="1">Uncharacterized protein</fullName>
    </submittedName>
</protein>
<dbReference type="EMBL" id="CP042912">
    <property type="protein sequence ID" value="QEG20688.1"/>
    <property type="molecule type" value="Genomic_DNA"/>
</dbReference>
<gene>
    <name evidence="1" type="ORF">MFFC18_05380</name>
</gene>
<reference evidence="1 2" key="1">
    <citation type="submission" date="2019-08" db="EMBL/GenBank/DDBJ databases">
        <title>Deep-cultivation of Planctomycetes and their phenomic and genomic characterization uncovers novel biology.</title>
        <authorList>
            <person name="Wiegand S."/>
            <person name="Jogler M."/>
            <person name="Boedeker C."/>
            <person name="Pinto D."/>
            <person name="Vollmers J."/>
            <person name="Rivas-Marin E."/>
            <person name="Kohn T."/>
            <person name="Peeters S.H."/>
            <person name="Heuer A."/>
            <person name="Rast P."/>
            <person name="Oberbeckmann S."/>
            <person name="Bunk B."/>
            <person name="Jeske O."/>
            <person name="Meyerdierks A."/>
            <person name="Storesund J.E."/>
            <person name="Kallscheuer N."/>
            <person name="Luecker S."/>
            <person name="Lage O.M."/>
            <person name="Pohl T."/>
            <person name="Merkel B.J."/>
            <person name="Hornburger P."/>
            <person name="Mueller R.-W."/>
            <person name="Bruemmer F."/>
            <person name="Labrenz M."/>
            <person name="Spormann A.M."/>
            <person name="Op den Camp H."/>
            <person name="Overmann J."/>
            <person name="Amann R."/>
            <person name="Jetten M.S.M."/>
            <person name="Mascher T."/>
            <person name="Medema M.H."/>
            <person name="Devos D.P."/>
            <person name="Kaster A.-K."/>
            <person name="Ovreas L."/>
            <person name="Rohde M."/>
            <person name="Galperin M.Y."/>
            <person name="Jogler C."/>
        </authorList>
    </citation>
    <scope>NUCLEOTIDE SEQUENCE [LARGE SCALE GENOMIC DNA]</scope>
    <source>
        <strain evidence="1 2">FC18</strain>
    </source>
</reference>
<name>A0A5B9P2V0_9BACT</name>
<evidence type="ECO:0000313" key="2">
    <source>
        <dbReference type="Proteomes" id="UP000322214"/>
    </source>
</evidence>
<dbReference type="RefSeq" id="WP_148618600.1">
    <property type="nucleotide sequence ID" value="NZ_CP042912.1"/>
</dbReference>
<dbReference type="KEGG" id="mff:MFFC18_05380"/>
<accession>A0A5B9P2V0</accession>